<dbReference type="PRINTS" id="PR00598">
    <property type="entry name" value="HTHMARR"/>
</dbReference>
<sequence length="139" mass="16505">MKNIANQINQTIEDIWIILEKREKDYINFKINDQQYVLLNLIIRRPFTSPTELAEKMGITKSAVSQQLAKLEKEDYITRKQHVEDKRTFSIELGEKGVLYKKEMEAFHQQVSDKYHESLSPVELTNMLSMLQKLRELFE</sequence>
<dbReference type="EMBL" id="JAMKBI010000003">
    <property type="protein sequence ID" value="MCZ8532932.1"/>
    <property type="molecule type" value="Genomic_DNA"/>
</dbReference>
<evidence type="ECO:0000256" key="1">
    <source>
        <dbReference type="ARBA" id="ARBA00023015"/>
    </source>
</evidence>
<keyword evidence="1" id="KW-0805">Transcription regulation</keyword>
<dbReference type="Pfam" id="PF01047">
    <property type="entry name" value="MarR"/>
    <property type="match status" value="1"/>
</dbReference>
<dbReference type="CDD" id="cd00090">
    <property type="entry name" value="HTH_ARSR"/>
    <property type="match status" value="1"/>
</dbReference>
<dbReference type="InterPro" id="IPR011991">
    <property type="entry name" value="ArsR-like_HTH"/>
</dbReference>
<dbReference type="PANTHER" id="PTHR42756">
    <property type="entry name" value="TRANSCRIPTIONAL REGULATOR, MARR"/>
    <property type="match status" value="1"/>
</dbReference>
<evidence type="ECO:0000259" key="4">
    <source>
        <dbReference type="PROSITE" id="PS50995"/>
    </source>
</evidence>
<dbReference type="SMART" id="SM00347">
    <property type="entry name" value="HTH_MARR"/>
    <property type="match status" value="1"/>
</dbReference>
<dbReference type="GO" id="GO:0003700">
    <property type="term" value="F:DNA-binding transcription factor activity"/>
    <property type="evidence" value="ECO:0007669"/>
    <property type="project" value="InterPro"/>
</dbReference>
<evidence type="ECO:0000256" key="2">
    <source>
        <dbReference type="ARBA" id="ARBA00023125"/>
    </source>
</evidence>
<dbReference type="GO" id="GO:0003677">
    <property type="term" value="F:DNA binding"/>
    <property type="evidence" value="ECO:0007669"/>
    <property type="project" value="UniProtKB-KW"/>
</dbReference>
<keyword evidence="2" id="KW-0238">DNA-binding</keyword>
<evidence type="ECO:0000313" key="5">
    <source>
        <dbReference type="EMBL" id="MCZ8532932.1"/>
    </source>
</evidence>
<keyword evidence="6" id="KW-1185">Reference proteome</keyword>
<protein>
    <submittedName>
        <fullName evidence="5">MarR family transcriptional regulator</fullName>
    </submittedName>
</protein>
<dbReference type="Proteomes" id="UP001152172">
    <property type="component" value="Unassembled WGS sequence"/>
</dbReference>
<dbReference type="InterPro" id="IPR036390">
    <property type="entry name" value="WH_DNA-bd_sf"/>
</dbReference>
<reference evidence="5" key="1">
    <citation type="submission" date="2022-05" db="EMBL/GenBank/DDBJ databases">
        <authorList>
            <person name="Colautti A."/>
            <person name="Iacumin L."/>
        </authorList>
    </citation>
    <scope>NUCLEOTIDE SEQUENCE</scope>
    <source>
        <strain evidence="5">DSM 30747</strain>
    </source>
</reference>
<comment type="caution">
    <text evidence="5">The sequence shown here is derived from an EMBL/GenBank/DDBJ whole genome shotgun (WGS) entry which is preliminary data.</text>
</comment>
<proteinExistence type="predicted"/>
<name>A0A9X3L858_9BACI</name>
<evidence type="ECO:0000313" key="6">
    <source>
        <dbReference type="Proteomes" id="UP001152172"/>
    </source>
</evidence>
<dbReference type="Gene3D" id="1.10.10.10">
    <property type="entry name" value="Winged helix-like DNA-binding domain superfamily/Winged helix DNA-binding domain"/>
    <property type="match status" value="1"/>
</dbReference>
<gene>
    <name evidence="5" type="ORF">M9R61_06145</name>
</gene>
<dbReference type="SUPFAM" id="SSF46785">
    <property type="entry name" value="Winged helix' DNA-binding domain"/>
    <property type="match status" value="1"/>
</dbReference>
<organism evidence="5 6">
    <name type="scientific">Psychrobacillus psychrodurans</name>
    <dbReference type="NCBI Taxonomy" id="126157"/>
    <lineage>
        <taxon>Bacteria</taxon>
        <taxon>Bacillati</taxon>
        <taxon>Bacillota</taxon>
        <taxon>Bacilli</taxon>
        <taxon>Bacillales</taxon>
        <taxon>Bacillaceae</taxon>
        <taxon>Psychrobacillus</taxon>
    </lineage>
</organism>
<dbReference type="InterPro" id="IPR000835">
    <property type="entry name" value="HTH_MarR-typ"/>
</dbReference>
<accession>A0A9X3L858</accession>
<dbReference type="PROSITE" id="PS50995">
    <property type="entry name" value="HTH_MARR_2"/>
    <property type="match status" value="1"/>
</dbReference>
<dbReference type="InterPro" id="IPR036388">
    <property type="entry name" value="WH-like_DNA-bd_sf"/>
</dbReference>
<dbReference type="PANTHER" id="PTHR42756:SF1">
    <property type="entry name" value="TRANSCRIPTIONAL REPRESSOR OF EMRAB OPERON"/>
    <property type="match status" value="1"/>
</dbReference>
<feature type="domain" description="HTH marR-type" evidence="4">
    <location>
        <begin position="1"/>
        <end position="136"/>
    </location>
</feature>
<dbReference type="AlphaFoldDB" id="A0A9X3L858"/>
<evidence type="ECO:0000256" key="3">
    <source>
        <dbReference type="ARBA" id="ARBA00023163"/>
    </source>
</evidence>
<keyword evidence="3" id="KW-0804">Transcription</keyword>
<dbReference type="RefSeq" id="WP_269921394.1">
    <property type="nucleotide sequence ID" value="NZ_JAMKBI010000003.1"/>
</dbReference>